<accession>A0A9Q3BFZ1</accession>
<evidence type="ECO:0000313" key="2">
    <source>
        <dbReference type="EMBL" id="MBW0464510.1"/>
    </source>
</evidence>
<keyword evidence="3" id="KW-1185">Reference proteome</keyword>
<name>A0A9Q3BFZ1_9BASI</name>
<feature type="compositionally biased region" description="Acidic residues" evidence="1">
    <location>
        <begin position="93"/>
        <end position="103"/>
    </location>
</feature>
<feature type="region of interest" description="Disordered" evidence="1">
    <location>
        <begin position="83"/>
        <end position="103"/>
    </location>
</feature>
<gene>
    <name evidence="2" type="ORF">O181_004225</name>
</gene>
<sequence>MTHQPRSPPNSENLVLAYNKAQESNWGLLFKNKFKGPYRVIRQVTNGPCKLEELDGTKLLRRFAPSQVKWFYPRGQLIYTNKDTEDEPRKEEEVFEETIEADE</sequence>
<comment type="caution">
    <text evidence="2">The sequence shown here is derived from an EMBL/GenBank/DDBJ whole genome shotgun (WGS) entry which is preliminary data.</text>
</comment>
<proteinExistence type="predicted"/>
<reference evidence="2" key="1">
    <citation type="submission" date="2021-03" db="EMBL/GenBank/DDBJ databases">
        <title>Draft genome sequence of rust myrtle Austropuccinia psidii MF-1, a brazilian biotype.</title>
        <authorList>
            <person name="Quecine M.C."/>
            <person name="Pachon D.M.R."/>
            <person name="Bonatelli M.L."/>
            <person name="Correr F.H."/>
            <person name="Franceschini L.M."/>
            <person name="Leite T.F."/>
            <person name="Margarido G.R.A."/>
            <person name="Almeida C.A."/>
            <person name="Ferrarezi J.A."/>
            <person name="Labate C.A."/>
        </authorList>
    </citation>
    <scope>NUCLEOTIDE SEQUENCE</scope>
    <source>
        <strain evidence="2">MF-1</strain>
    </source>
</reference>
<organism evidence="2 3">
    <name type="scientific">Austropuccinia psidii MF-1</name>
    <dbReference type="NCBI Taxonomy" id="1389203"/>
    <lineage>
        <taxon>Eukaryota</taxon>
        <taxon>Fungi</taxon>
        <taxon>Dikarya</taxon>
        <taxon>Basidiomycota</taxon>
        <taxon>Pucciniomycotina</taxon>
        <taxon>Pucciniomycetes</taxon>
        <taxon>Pucciniales</taxon>
        <taxon>Sphaerophragmiaceae</taxon>
        <taxon>Austropuccinia</taxon>
    </lineage>
</organism>
<evidence type="ECO:0000256" key="1">
    <source>
        <dbReference type="SAM" id="MobiDB-lite"/>
    </source>
</evidence>
<dbReference type="OrthoDB" id="2732387at2759"/>
<dbReference type="AlphaFoldDB" id="A0A9Q3BFZ1"/>
<evidence type="ECO:0000313" key="3">
    <source>
        <dbReference type="Proteomes" id="UP000765509"/>
    </source>
</evidence>
<dbReference type="Proteomes" id="UP000765509">
    <property type="component" value="Unassembled WGS sequence"/>
</dbReference>
<protein>
    <submittedName>
        <fullName evidence="2">Uncharacterized protein</fullName>
    </submittedName>
</protein>
<dbReference type="EMBL" id="AVOT02000795">
    <property type="protein sequence ID" value="MBW0464510.1"/>
    <property type="molecule type" value="Genomic_DNA"/>
</dbReference>